<gene>
    <name evidence="4" type="ORF">SAMN05216174_10521</name>
</gene>
<evidence type="ECO:0000256" key="1">
    <source>
        <dbReference type="SAM" id="Coils"/>
    </source>
</evidence>
<organism evidence="4 5">
    <name type="scientific">Actinokineospora iranica</name>
    <dbReference type="NCBI Taxonomy" id="1271860"/>
    <lineage>
        <taxon>Bacteria</taxon>
        <taxon>Bacillati</taxon>
        <taxon>Actinomycetota</taxon>
        <taxon>Actinomycetes</taxon>
        <taxon>Pseudonocardiales</taxon>
        <taxon>Pseudonocardiaceae</taxon>
        <taxon>Actinokineospora</taxon>
    </lineage>
</organism>
<dbReference type="Pfam" id="PF00350">
    <property type="entry name" value="Dynamin_N"/>
    <property type="match status" value="1"/>
</dbReference>
<evidence type="ECO:0000313" key="5">
    <source>
        <dbReference type="Proteomes" id="UP000199501"/>
    </source>
</evidence>
<keyword evidence="2" id="KW-0472">Membrane</keyword>
<proteinExistence type="predicted"/>
<feature type="coiled-coil region" evidence="1">
    <location>
        <begin position="290"/>
        <end position="338"/>
    </location>
</feature>
<dbReference type="AlphaFoldDB" id="A0A1G6Q049"/>
<dbReference type="OrthoDB" id="4746525at2"/>
<evidence type="ECO:0000256" key="2">
    <source>
        <dbReference type="SAM" id="Phobius"/>
    </source>
</evidence>
<dbReference type="Gene3D" id="3.40.50.300">
    <property type="entry name" value="P-loop containing nucleotide triphosphate hydrolases"/>
    <property type="match status" value="1"/>
</dbReference>
<evidence type="ECO:0000313" key="4">
    <source>
        <dbReference type="EMBL" id="SDC85810.1"/>
    </source>
</evidence>
<sequence length="610" mass="66338">MTQAQPLSLPKQVALAREKLLALLSETAPESAAWVEEIRARRKKKPSVVVVGETNRGKSSLVNALIESPGLSPVDAEVATATYLIFGHAQEWEARACYPGQLAPVPVDLGKLVNWVSAAHELPDGELPPRYVEVDGPVPMLEKLTVVDTPGVGGLDSVHGELAIEAAASATALLFVVDASAPFTLGELNFLATVGDRVETVVFALSKVDQFRGWRQVMEANQALLAEHAPRFAGATFHPVSSRMHEMAAKAPNPEAADMLKERSGVPQLREALQSLLVGRAAMLAEANTLRALSSALSELKVTLDNERRALTTGEAEAEALRARKDELTAERRSSTRSWQVKLRSEIQRARLENAHEVSREMRDLQSWFRQAIDSADRDKLKELPGQVDAALQMVTGRVSNSVSVRLNQVADTVLSELFTAEELAVIRSQFARSGQAQVILRAAEKRMPTAEDKLLVFMGVSGGIGAGKLAVLPLAGAVAAPILLVPTIVIGLGAGWWIARTRKHTADKQHMKLWLNDSIADSRSTLDQLVSEQLIDAESQLSLALDEALGKRIAGIEEQLREVDKALRLDVSERQKRVTVVNKRLTDVVAGRDRAEKLLASIRSVRDKN</sequence>
<reference evidence="5" key="1">
    <citation type="submission" date="2016-10" db="EMBL/GenBank/DDBJ databases">
        <authorList>
            <person name="Varghese N."/>
            <person name="Submissions S."/>
        </authorList>
    </citation>
    <scope>NUCLEOTIDE SEQUENCE [LARGE SCALE GENOMIC DNA]</scope>
    <source>
        <strain evidence="5">IBRC-M 10403</strain>
    </source>
</reference>
<dbReference type="PANTHER" id="PTHR43681:SF1">
    <property type="entry name" value="SARCALUMENIN"/>
    <property type="match status" value="1"/>
</dbReference>
<keyword evidence="2" id="KW-0812">Transmembrane</keyword>
<accession>A0A1G6Q049</accession>
<dbReference type="InterPro" id="IPR051943">
    <property type="entry name" value="TRAFAC_Dynamin-like_GTPase"/>
</dbReference>
<dbReference type="SUPFAM" id="SSF52540">
    <property type="entry name" value="P-loop containing nucleoside triphosphate hydrolases"/>
    <property type="match status" value="1"/>
</dbReference>
<keyword evidence="2" id="KW-1133">Transmembrane helix</keyword>
<dbReference type="PANTHER" id="PTHR43681">
    <property type="entry name" value="TRANSMEMBRANE GTPASE FZO"/>
    <property type="match status" value="1"/>
</dbReference>
<dbReference type="EMBL" id="FMZZ01000005">
    <property type="protein sequence ID" value="SDC85810.1"/>
    <property type="molecule type" value="Genomic_DNA"/>
</dbReference>
<name>A0A1G6Q049_9PSEU</name>
<evidence type="ECO:0000259" key="3">
    <source>
        <dbReference type="Pfam" id="PF00350"/>
    </source>
</evidence>
<dbReference type="InterPro" id="IPR027417">
    <property type="entry name" value="P-loop_NTPase"/>
</dbReference>
<protein>
    <submittedName>
        <fullName evidence="4">Dynamin family protein</fullName>
    </submittedName>
</protein>
<keyword evidence="1" id="KW-0175">Coiled coil</keyword>
<feature type="transmembrane region" description="Helical" evidence="2">
    <location>
        <begin position="479"/>
        <end position="500"/>
    </location>
</feature>
<dbReference type="RefSeq" id="WP_091450099.1">
    <property type="nucleotide sequence ID" value="NZ_FMZZ01000005.1"/>
</dbReference>
<keyword evidence="5" id="KW-1185">Reference proteome</keyword>
<dbReference type="InterPro" id="IPR045063">
    <property type="entry name" value="Dynamin_N"/>
</dbReference>
<dbReference type="STRING" id="1271860.SAMN05216174_10521"/>
<feature type="domain" description="Dynamin N-terminal" evidence="3">
    <location>
        <begin position="48"/>
        <end position="202"/>
    </location>
</feature>
<dbReference type="Proteomes" id="UP000199501">
    <property type="component" value="Unassembled WGS sequence"/>
</dbReference>